<dbReference type="Proteomes" id="UP001143910">
    <property type="component" value="Unassembled WGS sequence"/>
</dbReference>
<proteinExistence type="predicted"/>
<protein>
    <submittedName>
        <fullName evidence="1">Uncharacterized protein</fullName>
    </submittedName>
</protein>
<reference evidence="1" key="1">
    <citation type="submission" date="2022-08" db="EMBL/GenBank/DDBJ databases">
        <title>Genome Sequence of Lecanicillium fungicola.</title>
        <authorList>
            <person name="Buettner E."/>
        </authorList>
    </citation>
    <scope>NUCLEOTIDE SEQUENCE</scope>
    <source>
        <strain evidence="1">Babe33</strain>
    </source>
</reference>
<comment type="caution">
    <text evidence="1">The sequence shown here is derived from an EMBL/GenBank/DDBJ whole genome shotgun (WGS) entry which is preliminary data.</text>
</comment>
<keyword evidence="2" id="KW-1185">Reference proteome</keyword>
<gene>
    <name evidence="1" type="ORF">NQ176_g2535</name>
</gene>
<organism evidence="1 2">
    <name type="scientific">Zarea fungicola</name>
    <dbReference type="NCBI Taxonomy" id="93591"/>
    <lineage>
        <taxon>Eukaryota</taxon>
        <taxon>Fungi</taxon>
        <taxon>Dikarya</taxon>
        <taxon>Ascomycota</taxon>
        <taxon>Pezizomycotina</taxon>
        <taxon>Sordariomycetes</taxon>
        <taxon>Hypocreomycetidae</taxon>
        <taxon>Hypocreales</taxon>
        <taxon>Cordycipitaceae</taxon>
        <taxon>Zarea</taxon>
    </lineage>
</organism>
<dbReference type="EMBL" id="JANJQO010000185">
    <property type="protein sequence ID" value="KAJ2980614.1"/>
    <property type="molecule type" value="Genomic_DNA"/>
</dbReference>
<evidence type="ECO:0000313" key="2">
    <source>
        <dbReference type="Proteomes" id="UP001143910"/>
    </source>
</evidence>
<name>A0ACC1NNY1_9HYPO</name>
<evidence type="ECO:0000313" key="1">
    <source>
        <dbReference type="EMBL" id="KAJ2980614.1"/>
    </source>
</evidence>
<accession>A0ACC1NNY1</accession>
<sequence>MRFYKKLQLAVLGALGLSCNFFVRASGTRTNIRPVNEIDKTAKTKHAVLDPSALDHRRDPFGLAATLKDVLPKYYSNRNGQILVSVARLNLVMPLSSNMDFLEWRRRVKVRKSTEGKDDTSHADPPPPSADLSKPLCLRCSRAGIECQGYQPATIWVNRTVQQFEVTAVTAVAAAVAAAAQLPRNPGERRLLLLNQLREESAPFTLDASHFRRLALEILRGTYLPHQDPENTYPSSVLWVEAVCGMSEPSDALDQSLLAFCAIQIRVAGEDSITYKDIAKLYNNALVTIIKELDKGPAVVEETLGAIVTLSTCELFIFIGDQSLTAHAYGASKILLNRDVLRPSPCWDRLITRVVLGASYARSLTLTPEEWHTLLGPATSGSYTDLLKSAVEIPALLERAKLLEKQGYYDSTTTEFTARLLRKFSKLEEWRAHQGSIYWVVTSSLENPADDKYGDKLFPFALRFHSFAVAAGWILCSTLMLQVLDAVLFLEGLQPLSATDESARCTVGLQKDADKLARILCQCLEYCYAPENGTFGAQATIGQQCAVLNYFKRRNLLREVEWCENVHAMKGTSHCRVDLMAVGMSQ</sequence>